<dbReference type="Gene3D" id="3.40.50.300">
    <property type="entry name" value="P-loop containing nucleotide triphosphate hydrolases"/>
    <property type="match status" value="2"/>
</dbReference>
<evidence type="ECO:0000313" key="6">
    <source>
        <dbReference type="EMBL" id="KAL3743662.1"/>
    </source>
</evidence>
<dbReference type="InterPro" id="IPR027417">
    <property type="entry name" value="P-loop_NTPase"/>
</dbReference>
<dbReference type="PROSITE" id="PS50104">
    <property type="entry name" value="TIR"/>
    <property type="match status" value="1"/>
</dbReference>
<dbReference type="Pfam" id="PF23598">
    <property type="entry name" value="LRR_14"/>
    <property type="match status" value="1"/>
</dbReference>
<dbReference type="Gene3D" id="3.80.10.10">
    <property type="entry name" value="Ribonuclease Inhibitor"/>
    <property type="match status" value="2"/>
</dbReference>
<evidence type="ECO:0000256" key="4">
    <source>
        <dbReference type="ARBA" id="ARBA00023027"/>
    </source>
</evidence>
<dbReference type="SUPFAM" id="SSF52058">
    <property type="entry name" value="L domain-like"/>
    <property type="match status" value="1"/>
</dbReference>
<dbReference type="Pfam" id="PF00931">
    <property type="entry name" value="NB-ARC"/>
    <property type="match status" value="2"/>
</dbReference>
<dbReference type="InterPro" id="IPR002182">
    <property type="entry name" value="NB-ARC"/>
</dbReference>
<dbReference type="InterPro" id="IPR042197">
    <property type="entry name" value="Apaf_helical"/>
</dbReference>
<dbReference type="PRINTS" id="PR00364">
    <property type="entry name" value="DISEASERSIST"/>
</dbReference>
<keyword evidence="1" id="KW-0433">Leucine-rich repeat</keyword>
<dbReference type="Pfam" id="PF23282">
    <property type="entry name" value="WHD_ROQ1"/>
    <property type="match status" value="1"/>
</dbReference>
<reference evidence="6 7" key="1">
    <citation type="submission" date="2024-11" db="EMBL/GenBank/DDBJ databases">
        <title>Chromosome-level genome assembly of Eucalyptus globulus Labill. provides insights into its genome evolution.</title>
        <authorList>
            <person name="Li X."/>
        </authorList>
    </citation>
    <scope>NUCLEOTIDE SEQUENCE [LARGE SCALE GENOMIC DNA]</scope>
    <source>
        <strain evidence="6">CL2024</strain>
        <tissue evidence="6">Fresh tender leaves</tissue>
    </source>
</reference>
<dbReference type="SMART" id="SM00255">
    <property type="entry name" value="TIR"/>
    <property type="match status" value="1"/>
</dbReference>
<dbReference type="AlphaFoldDB" id="A0ABD3L1F4"/>
<dbReference type="SUPFAM" id="SSF52540">
    <property type="entry name" value="P-loop containing nucleoside triphosphate hydrolases"/>
    <property type="match status" value="1"/>
</dbReference>
<dbReference type="Pfam" id="PF01582">
    <property type="entry name" value="TIR"/>
    <property type="match status" value="1"/>
</dbReference>
<dbReference type="InterPro" id="IPR058192">
    <property type="entry name" value="WHD_ROQ1-like"/>
</dbReference>
<organism evidence="6 7">
    <name type="scientific">Eucalyptus globulus</name>
    <name type="common">Tasmanian blue gum</name>
    <dbReference type="NCBI Taxonomy" id="34317"/>
    <lineage>
        <taxon>Eukaryota</taxon>
        <taxon>Viridiplantae</taxon>
        <taxon>Streptophyta</taxon>
        <taxon>Embryophyta</taxon>
        <taxon>Tracheophyta</taxon>
        <taxon>Spermatophyta</taxon>
        <taxon>Magnoliopsida</taxon>
        <taxon>eudicotyledons</taxon>
        <taxon>Gunneridae</taxon>
        <taxon>Pentapetalae</taxon>
        <taxon>rosids</taxon>
        <taxon>malvids</taxon>
        <taxon>Myrtales</taxon>
        <taxon>Myrtaceae</taxon>
        <taxon>Myrtoideae</taxon>
        <taxon>Eucalypteae</taxon>
        <taxon>Eucalyptus</taxon>
    </lineage>
</organism>
<evidence type="ECO:0000313" key="7">
    <source>
        <dbReference type="Proteomes" id="UP001634007"/>
    </source>
</evidence>
<keyword evidence="2" id="KW-0677">Repeat</keyword>
<feature type="domain" description="TIR" evidence="5">
    <location>
        <begin position="39"/>
        <end position="206"/>
    </location>
</feature>
<dbReference type="InterPro" id="IPR035897">
    <property type="entry name" value="Toll_tir_struct_dom_sf"/>
</dbReference>
<dbReference type="InterPro" id="IPR032675">
    <property type="entry name" value="LRR_dom_sf"/>
</dbReference>
<keyword evidence="7" id="KW-1185">Reference proteome</keyword>
<dbReference type="Proteomes" id="UP001634007">
    <property type="component" value="Unassembled WGS sequence"/>
</dbReference>
<dbReference type="FunFam" id="3.40.50.10140:FF:000007">
    <property type="entry name" value="Disease resistance protein (TIR-NBS-LRR class)"/>
    <property type="match status" value="1"/>
</dbReference>
<dbReference type="Gene3D" id="1.10.8.430">
    <property type="entry name" value="Helical domain of apoptotic protease-activating factors"/>
    <property type="match status" value="1"/>
</dbReference>
<proteinExistence type="predicted"/>
<dbReference type="GO" id="GO:0051707">
    <property type="term" value="P:response to other organism"/>
    <property type="evidence" value="ECO:0007669"/>
    <property type="project" value="UniProtKB-ARBA"/>
</dbReference>
<dbReference type="SUPFAM" id="SSF52200">
    <property type="entry name" value="Toll/Interleukin receptor TIR domain"/>
    <property type="match status" value="1"/>
</dbReference>
<evidence type="ECO:0000259" key="5">
    <source>
        <dbReference type="PROSITE" id="PS50104"/>
    </source>
</evidence>
<dbReference type="Gene3D" id="3.40.50.10140">
    <property type="entry name" value="Toll/interleukin-1 receptor homology (TIR) domain"/>
    <property type="match status" value="1"/>
</dbReference>
<dbReference type="PANTHER" id="PTHR11017">
    <property type="entry name" value="LEUCINE-RICH REPEAT-CONTAINING PROTEIN"/>
    <property type="match status" value="1"/>
</dbReference>
<dbReference type="InterPro" id="IPR055414">
    <property type="entry name" value="LRR_R13L4/SHOC2-like"/>
</dbReference>
<comment type="caution">
    <text evidence="6">The sequence shown here is derived from an EMBL/GenBank/DDBJ whole genome shotgun (WGS) entry which is preliminary data.</text>
</comment>
<evidence type="ECO:0000256" key="2">
    <source>
        <dbReference type="ARBA" id="ARBA00022737"/>
    </source>
</evidence>
<evidence type="ECO:0000256" key="3">
    <source>
        <dbReference type="ARBA" id="ARBA00022821"/>
    </source>
</evidence>
<protein>
    <recommendedName>
        <fullName evidence="5">TIR domain-containing protein</fullName>
    </recommendedName>
</protein>
<dbReference type="GO" id="GO:0006952">
    <property type="term" value="P:defense response"/>
    <property type="evidence" value="ECO:0007669"/>
    <property type="project" value="UniProtKB-KW"/>
</dbReference>
<name>A0ABD3L1F4_EUCGL</name>
<dbReference type="EMBL" id="JBJKBG010000004">
    <property type="protein sequence ID" value="KAL3743662.1"/>
    <property type="molecule type" value="Genomic_DNA"/>
</dbReference>
<dbReference type="InterPro" id="IPR044974">
    <property type="entry name" value="Disease_R_plants"/>
</dbReference>
<sequence length="913" mass="103420">MKRDLVLAHNFVQSSKKSTCQKADDTGVSSSSTTFAESDNYDVFLSFSSKDTRKTFADHLYNSLVDAGIRVFRDNNELHEGGKISTNLLQAIKNSKISIPILSRNYASSKWCVQELVQMIECTKSDGHIVMPIFYRVEPAHVQYQVESFGKTFSHLSRKFLEEDVAKWKQALQEVASLKGWESERTANGHEGELIKMVIIRVLSELKKAFQLVVPEQLVGIDNAVENILRLLDDNPNATQIVGIYGMGGIGKTTLAKVGISCLQNQLISDILRMNNQASNMGEGIRIMESRFKCKKVLLLLDDVDRNDQLKALVRKHDWFEMGSRIIITTRMRSVLDEAKVRCTYELKEIAKDESLILFSRHAFLRDSPPCEFESLSRAVVSTTGGLPLALECTYPGSFLCGRNRAFWEDTLKKLKEVPIMKVQEKLRISYEALNYEEKQIFLDIACFFVGANFTFASYMWDACNFLPRMGIQILSFMSLIKIGDEGELKMHDQLRNLGREIVRQEDYVAPMNRSRLRIHEEALEVLQNTKGVEKVRVQALLLSGDCSQVAFTTEQFETLPNLRLLAVHNAKLMGDSKSLLPKLRWLSWTGCPAFVPTSFGMEKLVVLDLSRSNILDLWEGWSHLKVAKELKVLDLTYCCCLKITLDLSTFRNLEILILNGCINLEQIHLSIGEAKSLTFLYLQDCEKLQELPEEMGKLEELKGLHIGKTKIKEIPPCIGSLKKLEVLNASGCRLLARLPDSIRHLVNLLILDLRDCFKLCRLPESIGSFVKLRPLSLCGSLECLNIFSFLGVNGFSELDAPLLNDDLVQVLGLDKLKNLEKLRVWDCQSLVRPDLSKLTHLKRLSIRRCGNLVKIKGLERLKNLEKLNIKGCISIERLPELSCFSNLKDLDIRGCSELCDVQGLEKVANVRI</sequence>
<gene>
    <name evidence="6" type="ORF">ACJRO7_018863</name>
</gene>
<accession>A0ABD3L1F4</accession>
<dbReference type="InterPro" id="IPR000157">
    <property type="entry name" value="TIR_dom"/>
</dbReference>
<evidence type="ECO:0000256" key="1">
    <source>
        <dbReference type="ARBA" id="ARBA00022614"/>
    </source>
</evidence>
<dbReference type="PANTHER" id="PTHR11017:SF570">
    <property type="entry name" value="DISEASE RESISTANCE PROTEIN (TIR-NBS CLASS)-RELATED"/>
    <property type="match status" value="1"/>
</dbReference>
<keyword evidence="4" id="KW-0520">NAD</keyword>
<keyword evidence="3" id="KW-0611">Plant defense</keyword>